<dbReference type="PROSITE" id="PS51144">
    <property type="entry name" value="ALPHA_CA_2"/>
    <property type="match status" value="1"/>
</dbReference>
<accession>A0A7Y8GZ87</accession>
<dbReference type="Pfam" id="PF00194">
    <property type="entry name" value="Carb_anhydrase"/>
    <property type="match status" value="1"/>
</dbReference>
<dbReference type="AlphaFoldDB" id="A0A7Y8GZ87"/>
<evidence type="ECO:0000256" key="5">
    <source>
        <dbReference type="ARBA" id="ARBA00023239"/>
    </source>
</evidence>
<feature type="compositionally biased region" description="Low complexity" evidence="7">
    <location>
        <begin position="169"/>
        <end position="180"/>
    </location>
</feature>
<feature type="domain" description="Alpha-carbonic anhydrase" evidence="8">
    <location>
        <begin position="183"/>
        <end position="408"/>
    </location>
</feature>
<evidence type="ECO:0000256" key="7">
    <source>
        <dbReference type="SAM" id="MobiDB-lite"/>
    </source>
</evidence>
<dbReference type="InterPro" id="IPR023561">
    <property type="entry name" value="Carbonic_anhydrase_a-class"/>
</dbReference>
<dbReference type="EMBL" id="VYGV01000016">
    <property type="protein sequence ID" value="NWF47600.1"/>
    <property type="molecule type" value="Genomic_DNA"/>
</dbReference>
<evidence type="ECO:0000256" key="4">
    <source>
        <dbReference type="ARBA" id="ARBA00022833"/>
    </source>
</evidence>
<feature type="region of interest" description="Disordered" evidence="7">
    <location>
        <begin position="90"/>
        <end position="114"/>
    </location>
</feature>
<evidence type="ECO:0000256" key="3">
    <source>
        <dbReference type="ARBA" id="ARBA00022723"/>
    </source>
</evidence>
<dbReference type="InterPro" id="IPR036398">
    <property type="entry name" value="CA_dom_sf"/>
</dbReference>
<evidence type="ECO:0000256" key="6">
    <source>
        <dbReference type="ARBA" id="ARBA00048348"/>
    </source>
</evidence>
<feature type="compositionally biased region" description="Low complexity" evidence="7">
    <location>
        <begin position="148"/>
        <end position="158"/>
    </location>
</feature>
<organism evidence="9 10">
    <name type="scientific">Hydrogenophaga aromaticivorans</name>
    <dbReference type="NCBI Taxonomy" id="2610898"/>
    <lineage>
        <taxon>Bacteria</taxon>
        <taxon>Pseudomonadati</taxon>
        <taxon>Pseudomonadota</taxon>
        <taxon>Betaproteobacteria</taxon>
        <taxon>Burkholderiales</taxon>
        <taxon>Comamonadaceae</taxon>
        <taxon>Hydrogenophaga</taxon>
    </lineage>
</organism>
<dbReference type="Proteomes" id="UP000545507">
    <property type="component" value="Unassembled WGS sequence"/>
</dbReference>
<evidence type="ECO:0000256" key="1">
    <source>
        <dbReference type="ARBA" id="ARBA00010718"/>
    </source>
</evidence>
<evidence type="ECO:0000259" key="8">
    <source>
        <dbReference type="PROSITE" id="PS51144"/>
    </source>
</evidence>
<gene>
    <name evidence="9" type="ORF">F3K02_20440</name>
</gene>
<comment type="catalytic activity">
    <reaction evidence="6">
        <text>hydrogencarbonate + H(+) = CO2 + H2O</text>
        <dbReference type="Rhea" id="RHEA:10748"/>
        <dbReference type="ChEBI" id="CHEBI:15377"/>
        <dbReference type="ChEBI" id="CHEBI:15378"/>
        <dbReference type="ChEBI" id="CHEBI:16526"/>
        <dbReference type="ChEBI" id="CHEBI:17544"/>
        <dbReference type="EC" id="4.2.1.1"/>
    </reaction>
</comment>
<keyword evidence="3" id="KW-0479">Metal-binding</keyword>
<proteinExistence type="inferred from homology"/>
<evidence type="ECO:0000313" key="10">
    <source>
        <dbReference type="Proteomes" id="UP000545507"/>
    </source>
</evidence>
<dbReference type="GO" id="GO:0008270">
    <property type="term" value="F:zinc ion binding"/>
    <property type="evidence" value="ECO:0007669"/>
    <property type="project" value="InterPro"/>
</dbReference>
<dbReference type="GO" id="GO:0004089">
    <property type="term" value="F:carbonate dehydratase activity"/>
    <property type="evidence" value="ECO:0007669"/>
    <property type="project" value="UniProtKB-EC"/>
</dbReference>
<comment type="similarity">
    <text evidence="1">Belongs to the alpha-carbonic anhydrase family.</text>
</comment>
<protein>
    <recommendedName>
        <fullName evidence="2">carbonic anhydrase</fullName>
        <ecNumber evidence="2">4.2.1.1</ecNumber>
    </recommendedName>
</protein>
<dbReference type="PANTHER" id="PTHR18952:SF265">
    <property type="entry name" value="CARBONIC ANHYDRASE"/>
    <property type="match status" value="1"/>
</dbReference>
<feature type="region of interest" description="Disordered" evidence="7">
    <location>
        <begin position="139"/>
        <end position="181"/>
    </location>
</feature>
<dbReference type="SUPFAM" id="SSF51069">
    <property type="entry name" value="Carbonic anhydrase"/>
    <property type="match status" value="1"/>
</dbReference>
<keyword evidence="10" id="KW-1185">Reference proteome</keyword>
<name>A0A7Y8GZ87_9BURK</name>
<reference evidence="9 10" key="1">
    <citation type="submission" date="2019-09" db="EMBL/GenBank/DDBJ databases">
        <title>Hydrogenophaga aromatica sp. nov., isolated from a para-xylene-degrading enrichment culture.</title>
        <authorList>
            <person name="Tancsics A."/>
            <person name="Banerjee S."/>
        </authorList>
    </citation>
    <scope>NUCLEOTIDE SEQUENCE [LARGE SCALE GENOMIC DNA]</scope>
    <source>
        <strain evidence="9 10">D2P1</strain>
    </source>
</reference>
<dbReference type="CDD" id="cd03124">
    <property type="entry name" value="alpha_CA_prokaryotic_like"/>
    <property type="match status" value="1"/>
</dbReference>
<sequence>MGAKSSVWMVTAGRRWGGGATAIDYTGQPGWLKSSRGAADTAGNAPNACGPVTPVHPAMPHRPAPATALRALLAALCACGAASVFAADPAPSHAPASTPPVVPAHAAPPASGNPQAVIDRIKAAIESRQGPNKVHVIVGESAGPPPHAAAADSATAHAQPRKPRPHKAPAPSGHAPAAGGHEVHWSYAGPQGPEHWAEMKPEFGACATGQRQSPVHIDEAGTLQGPAEPLLFNHQPSGGSVINNGHTIQVDLDGGNTLTVRGSTYRLLQFHFHHPAEEKVNHKGFAMVAHLVHQNDQGRVAVVAVLIDPGAANDLVHKVWTHMPLDTGDRVPLPAGLIDMKDLLPQDQRYYQFMGSLTTPPCTEGVLWMVLKQPVTVSRDQLKLFARLFPMNARPVQALNGRVVRDAQ</sequence>
<evidence type="ECO:0000256" key="2">
    <source>
        <dbReference type="ARBA" id="ARBA00012925"/>
    </source>
</evidence>
<keyword evidence="5" id="KW-0456">Lyase</keyword>
<dbReference type="InterPro" id="IPR041891">
    <property type="entry name" value="Alpha_CA_prokaryot-like"/>
</dbReference>
<dbReference type="InterPro" id="IPR001148">
    <property type="entry name" value="CA_dom"/>
</dbReference>
<evidence type="ECO:0000313" key="9">
    <source>
        <dbReference type="EMBL" id="NWF47600.1"/>
    </source>
</evidence>
<comment type="caution">
    <text evidence="9">The sequence shown here is derived from an EMBL/GenBank/DDBJ whole genome shotgun (WGS) entry which is preliminary data.</text>
</comment>
<dbReference type="SMART" id="SM01057">
    <property type="entry name" value="Carb_anhydrase"/>
    <property type="match status" value="1"/>
</dbReference>
<dbReference type="Gene3D" id="3.10.200.10">
    <property type="entry name" value="Alpha carbonic anhydrase"/>
    <property type="match status" value="1"/>
</dbReference>
<dbReference type="PANTHER" id="PTHR18952">
    <property type="entry name" value="CARBONIC ANHYDRASE"/>
    <property type="match status" value="1"/>
</dbReference>
<dbReference type="EC" id="4.2.1.1" evidence="2"/>
<keyword evidence="4" id="KW-0862">Zinc</keyword>